<proteinExistence type="predicted"/>
<feature type="domain" description="VOC" evidence="1">
    <location>
        <begin position="3"/>
        <end position="125"/>
    </location>
</feature>
<dbReference type="RefSeq" id="WP_167272948.1">
    <property type="nucleotide sequence ID" value="NZ_JAASQJ010000003.1"/>
</dbReference>
<organism evidence="2 3">
    <name type="scientific">Dyadobacter arcticus</name>
    <dbReference type="NCBI Taxonomy" id="1078754"/>
    <lineage>
        <taxon>Bacteria</taxon>
        <taxon>Pseudomonadati</taxon>
        <taxon>Bacteroidota</taxon>
        <taxon>Cytophagia</taxon>
        <taxon>Cytophagales</taxon>
        <taxon>Spirosomataceae</taxon>
        <taxon>Dyadobacter</taxon>
    </lineage>
</organism>
<dbReference type="PANTHER" id="PTHR34109">
    <property type="entry name" value="BNAUNNG04460D PROTEIN-RELATED"/>
    <property type="match status" value="1"/>
</dbReference>
<dbReference type="InterPro" id="IPR037523">
    <property type="entry name" value="VOC_core"/>
</dbReference>
<dbReference type="SUPFAM" id="SSF54593">
    <property type="entry name" value="Glyoxalase/Bleomycin resistance protein/Dihydroxybiphenyl dioxygenase"/>
    <property type="match status" value="1"/>
</dbReference>
<accession>A0ABX0USF8</accession>
<reference evidence="2 3" key="1">
    <citation type="submission" date="2020-03" db="EMBL/GenBank/DDBJ databases">
        <title>Genomic Encyclopedia of Type Strains, Phase IV (KMG-IV): sequencing the most valuable type-strain genomes for metagenomic binning, comparative biology and taxonomic classification.</title>
        <authorList>
            <person name="Goeker M."/>
        </authorList>
    </citation>
    <scope>NUCLEOTIDE SEQUENCE [LARGE SCALE GENOMIC DNA]</scope>
    <source>
        <strain evidence="2 3">DSM 102865</strain>
    </source>
</reference>
<dbReference type="InterPro" id="IPR029068">
    <property type="entry name" value="Glyas_Bleomycin-R_OHBP_Dase"/>
</dbReference>
<comment type="caution">
    <text evidence="2">The sequence shown here is derived from an EMBL/GenBank/DDBJ whole genome shotgun (WGS) entry which is preliminary data.</text>
</comment>
<gene>
    <name evidence="2" type="ORF">FHS68_003762</name>
</gene>
<dbReference type="InterPro" id="IPR004360">
    <property type="entry name" value="Glyas_Fos-R_dOase_dom"/>
</dbReference>
<dbReference type="CDD" id="cd07246">
    <property type="entry name" value="VOC_like"/>
    <property type="match status" value="1"/>
</dbReference>
<dbReference type="PANTHER" id="PTHR34109:SF1">
    <property type="entry name" value="VOC DOMAIN-CONTAINING PROTEIN"/>
    <property type="match status" value="1"/>
</dbReference>
<dbReference type="Gene3D" id="3.10.180.10">
    <property type="entry name" value="2,3-Dihydroxybiphenyl 1,2-Dioxygenase, domain 1"/>
    <property type="match status" value="1"/>
</dbReference>
<dbReference type="Pfam" id="PF00903">
    <property type="entry name" value="Glyoxalase"/>
    <property type="match status" value="1"/>
</dbReference>
<keyword evidence="3" id="KW-1185">Reference proteome</keyword>
<name>A0ABX0USF8_9BACT</name>
<evidence type="ECO:0000259" key="1">
    <source>
        <dbReference type="PROSITE" id="PS51819"/>
    </source>
</evidence>
<evidence type="ECO:0000313" key="2">
    <source>
        <dbReference type="EMBL" id="NIJ54580.1"/>
    </source>
</evidence>
<evidence type="ECO:0000313" key="3">
    <source>
        <dbReference type="Proteomes" id="UP001179181"/>
    </source>
</evidence>
<dbReference type="EMBL" id="JAASQJ010000003">
    <property type="protein sequence ID" value="NIJ54580.1"/>
    <property type="molecule type" value="Genomic_DNA"/>
</dbReference>
<protein>
    <submittedName>
        <fullName evidence="2">PhnB protein</fullName>
    </submittedName>
</protein>
<dbReference type="PROSITE" id="PS51819">
    <property type="entry name" value="VOC"/>
    <property type="match status" value="1"/>
</dbReference>
<sequence length="127" mass="13757">MKAIIVPTLTVGNGAEAIAFYQKAFGANILMSNTAPDGSVVAEMEIMGARFVVADQSEEHGNFSPEKLNGTPVRIGLQVEDPDQVFELAVKAGASIIYEVADQDYGYRLGHLSDPFGHQWEIFKPSL</sequence>
<dbReference type="Proteomes" id="UP001179181">
    <property type="component" value="Unassembled WGS sequence"/>
</dbReference>